<evidence type="ECO:0000313" key="2">
    <source>
        <dbReference type="Proteomes" id="UP000032025"/>
    </source>
</evidence>
<name>A0A0C9M514_SPHPI</name>
<dbReference type="RefSeq" id="WP_126053329.1">
    <property type="nucleotide sequence ID" value="NZ_BBJS01000052.1"/>
</dbReference>
<protein>
    <submittedName>
        <fullName evidence="1">DNA, contig: SP652</fullName>
    </submittedName>
</protein>
<dbReference type="AlphaFoldDB" id="A0A0C9M514"/>
<sequence>MSRVFVHTDEKDGPPLVADMYNFQFLPRVGETLVVNEGADEMRLEVLSVQHFADPEKGVGEAAHLTCKFLERWNK</sequence>
<dbReference type="EMBL" id="BBJS01000052">
    <property type="protein sequence ID" value="GAN15210.1"/>
    <property type="molecule type" value="Genomic_DNA"/>
</dbReference>
<comment type="caution">
    <text evidence="1">The sequence shown here is derived from an EMBL/GenBank/DDBJ whole genome shotgun (WGS) entry which is preliminary data.</text>
</comment>
<organism evidence="1 2">
    <name type="scientific">Sphingomonas paucimobilis NBRC 13935</name>
    <dbReference type="NCBI Taxonomy" id="1219050"/>
    <lineage>
        <taxon>Bacteria</taxon>
        <taxon>Pseudomonadati</taxon>
        <taxon>Pseudomonadota</taxon>
        <taxon>Alphaproteobacteria</taxon>
        <taxon>Sphingomonadales</taxon>
        <taxon>Sphingomonadaceae</taxon>
        <taxon>Sphingomonas</taxon>
    </lineage>
</organism>
<accession>A0A0C9M514</accession>
<dbReference type="GeneID" id="78528442"/>
<reference evidence="1 2" key="1">
    <citation type="submission" date="2014-08" db="EMBL/GenBank/DDBJ databases">
        <title>Whole genome shotgun sequence of Sphingomonas paucimobilis NBRC 13935.</title>
        <authorList>
            <person name="Hosoyama A."/>
            <person name="Hashimoto M."/>
            <person name="Hosoyama Y."/>
            <person name="Noguchi M."/>
            <person name="Uohara A."/>
            <person name="Ohji S."/>
            <person name="Katano-Makiyama Y."/>
            <person name="Ichikawa N."/>
            <person name="Kimura A."/>
            <person name="Yamazoe A."/>
            <person name="Fujita N."/>
        </authorList>
    </citation>
    <scope>NUCLEOTIDE SEQUENCE [LARGE SCALE GENOMIC DNA]</scope>
    <source>
        <strain evidence="1 2">NBRC 13935</strain>
    </source>
</reference>
<evidence type="ECO:0000313" key="1">
    <source>
        <dbReference type="EMBL" id="GAN15210.1"/>
    </source>
</evidence>
<gene>
    <name evidence="1" type="ORF">SP6_52_00180</name>
</gene>
<proteinExistence type="predicted"/>
<keyword evidence="2" id="KW-1185">Reference proteome</keyword>
<dbReference type="Proteomes" id="UP000032025">
    <property type="component" value="Unassembled WGS sequence"/>
</dbReference>